<dbReference type="Proteomes" id="UP000272025">
    <property type="component" value="Unassembled WGS sequence"/>
</dbReference>
<dbReference type="Pfam" id="PF08549">
    <property type="entry name" value="SWI-SNF_Ssr4_N"/>
    <property type="match status" value="1"/>
</dbReference>
<feature type="compositionally biased region" description="Polar residues" evidence="2">
    <location>
        <begin position="585"/>
        <end position="599"/>
    </location>
</feature>
<name>A0A3N2PSC3_SODAK</name>
<evidence type="ECO:0000259" key="3">
    <source>
        <dbReference type="Pfam" id="PF08549"/>
    </source>
</evidence>
<gene>
    <name evidence="5" type="ORF">SODALDRAFT_340708</name>
</gene>
<reference evidence="5 6" key="1">
    <citation type="journal article" date="2018" name="Mol. Ecol.">
        <title>The obligate alkalophilic soda-lake fungus Sodiomyces alkalinus has shifted to a protein diet.</title>
        <authorList>
            <person name="Grum-Grzhimaylo A.A."/>
            <person name="Falkoski D.L."/>
            <person name="van den Heuvel J."/>
            <person name="Valero-Jimenez C.A."/>
            <person name="Min B."/>
            <person name="Choi I.G."/>
            <person name="Lipzen A."/>
            <person name="Daum C.G."/>
            <person name="Aanen D.K."/>
            <person name="Tsang A."/>
            <person name="Henrissat B."/>
            <person name="Bilanenko E.N."/>
            <person name="de Vries R.P."/>
            <person name="van Kan J.A.L."/>
            <person name="Grigoriev I.V."/>
            <person name="Debets A.J.M."/>
        </authorList>
    </citation>
    <scope>NUCLEOTIDE SEQUENCE [LARGE SCALE GENOMIC DNA]</scope>
    <source>
        <strain evidence="5 6">F11</strain>
    </source>
</reference>
<dbReference type="InterPro" id="IPR046464">
    <property type="entry name" value="SWI-SNF_Ssr4_C"/>
</dbReference>
<feature type="compositionally biased region" description="Low complexity" evidence="2">
    <location>
        <begin position="641"/>
        <end position="652"/>
    </location>
</feature>
<dbReference type="GO" id="GO:0006338">
    <property type="term" value="P:chromatin remodeling"/>
    <property type="evidence" value="ECO:0007669"/>
    <property type="project" value="InterPro"/>
</dbReference>
<organism evidence="5 6">
    <name type="scientific">Sodiomyces alkalinus (strain CBS 110278 / VKM F-3762 / F11)</name>
    <name type="common">Alkaliphilic filamentous fungus</name>
    <dbReference type="NCBI Taxonomy" id="1314773"/>
    <lineage>
        <taxon>Eukaryota</taxon>
        <taxon>Fungi</taxon>
        <taxon>Dikarya</taxon>
        <taxon>Ascomycota</taxon>
        <taxon>Pezizomycotina</taxon>
        <taxon>Sordariomycetes</taxon>
        <taxon>Hypocreomycetidae</taxon>
        <taxon>Glomerellales</taxon>
        <taxon>Plectosphaerellaceae</taxon>
        <taxon>Sodiomyces</taxon>
    </lineage>
</organism>
<dbReference type="AlphaFoldDB" id="A0A3N2PSC3"/>
<feature type="domain" description="SWI/SNF and RSC complexes subunit Ssr4 C-terminal" evidence="4">
    <location>
        <begin position="269"/>
        <end position="732"/>
    </location>
</feature>
<proteinExistence type="predicted"/>
<feature type="region of interest" description="Disordered" evidence="2">
    <location>
        <begin position="723"/>
        <end position="744"/>
    </location>
</feature>
<feature type="compositionally biased region" description="Polar residues" evidence="2">
    <location>
        <begin position="731"/>
        <end position="744"/>
    </location>
</feature>
<sequence length="744" mass="79408">MAQQQPMHDPSDGIDPELLRHIHLVSANQYPHQAQIDFNQVTKWLLAAPQIAKDKAPFFWTYLDRPSEGHILLTWQPLKRLGTHFASDGIIWAPEQYFRSDVGNGLMLEIYYNKSGFAPGDQVGARTRRRFRLVPSQSGNINTPQPDISLWIVHYGRAEAQDCLPINMIPFLPETQTMMTQRNFLQSCGQITRKDFMLSDRGNWPQISFPQPGGRGAAAGQPKRIPAQMAYPAQNAVTQTMKRPRGGQPQAQAHAHAQVGPLPDALEEEQRDVFDVLTPRDIAYARYRQNHSWMEELLSSPYPISHIVPSDLGLGLKGELRSVTEGIFDAPGANAMSQIPDKPYVGHLDPGLAAEFRKRTEKHISSTKAEIEKLKADHAKAMQKFKAGSLLLNADRDLRNAVDEQGPELWRLEGRTSDAKDQSEGSWSQSHNKKVDEIVAQVEAHVGRRIAVLHEVNRIQDGGFQEPAPEMAKGPSPPQIQAGTPVVGAGPSGSNDGTSRRPSQAGSQHSGVMVGDADIDMGGTAAGLLDQMHASLSNTSTPLNSFPTPQANLSAMNSNAATPMNADAQSPAPVSSAAEGEPDSNDNNTRDVTMGNTETEMNKEVPPNNPNQGSGGEEWVMVPKGGISPEGAGVTTGDGAGTQAPKPSTPAATGGGPATGQASAVGTPAVTEGDANDFSSLGDLDTAGDALASYEPPALDGAAGSLGEGLDLNMDMEGSAFGDAFHGVGGTNTNTPGENQSEGV</sequence>
<dbReference type="EMBL" id="ML119057">
    <property type="protein sequence ID" value="ROT37412.1"/>
    <property type="molecule type" value="Genomic_DNA"/>
</dbReference>
<accession>A0A3N2PSC3</accession>
<evidence type="ECO:0000256" key="1">
    <source>
        <dbReference type="SAM" id="Coils"/>
    </source>
</evidence>
<dbReference type="OrthoDB" id="5321006at2759"/>
<keyword evidence="6" id="KW-1185">Reference proteome</keyword>
<dbReference type="GeneID" id="39581455"/>
<feature type="compositionally biased region" description="Polar residues" evidence="2">
    <location>
        <begin position="492"/>
        <end position="510"/>
    </location>
</feature>
<keyword evidence="1" id="KW-0175">Coiled coil</keyword>
<evidence type="ECO:0000313" key="6">
    <source>
        <dbReference type="Proteomes" id="UP000272025"/>
    </source>
</evidence>
<dbReference type="InterPro" id="IPR013859">
    <property type="entry name" value="Ssr4_N"/>
</dbReference>
<dbReference type="STRING" id="1314773.A0A3N2PSC3"/>
<evidence type="ECO:0000256" key="2">
    <source>
        <dbReference type="SAM" id="MobiDB-lite"/>
    </source>
</evidence>
<dbReference type="RefSeq" id="XP_028465218.1">
    <property type="nucleotide sequence ID" value="XM_028612977.1"/>
</dbReference>
<evidence type="ECO:0000259" key="4">
    <source>
        <dbReference type="Pfam" id="PF20497"/>
    </source>
</evidence>
<feature type="region of interest" description="Disordered" evidence="2">
    <location>
        <begin position="463"/>
        <end position="518"/>
    </location>
</feature>
<evidence type="ECO:0000313" key="5">
    <source>
        <dbReference type="EMBL" id="ROT37412.1"/>
    </source>
</evidence>
<protein>
    <submittedName>
        <fullName evidence="5">DUF1750-domain-containing protein</fullName>
    </submittedName>
</protein>
<feature type="region of interest" description="Disordered" evidence="2">
    <location>
        <begin position="561"/>
        <end position="708"/>
    </location>
</feature>
<feature type="coiled-coil region" evidence="1">
    <location>
        <begin position="357"/>
        <end position="384"/>
    </location>
</feature>
<feature type="region of interest" description="Disordered" evidence="2">
    <location>
        <begin position="409"/>
        <end position="432"/>
    </location>
</feature>
<dbReference type="Pfam" id="PF20497">
    <property type="entry name" value="SWI-SNF_Ssr4_C"/>
    <property type="match status" value="1"/>
</dbReference>
<feature type="compositionally biased region" description="Basic and acidic residues" evidence="2">
    <location>
        <begin position="410"/>
        <end position="423"/>
    </location>
</feature>
<feature type="domain" description="SWI/SNF and RSC complexes subunit Ssr4 N-terminal" evidence="3">
    <location>
        <begin position="8"/>
        <end position="217"/>
    </location>
</feature>